<gene>
    <name evidence="2" type="ORF">HHI36_016531</name>
</gene>
<evidence type="ECO:0000313" key="2">
    <source>
        <dbReference type="EMBL" id="KAL3279015.1"/>
    </source>
</evidence>
<protein>
    <submittedName>
        <fullName evidence="2">Uncharacterized protein</fullName>
    </submittedName>
</protein>
<evidence type="ECO:0000256" key="1">
    <source>
        <dbReference type="SAM" id="MobiDB-lite"/>
    </source>
</evidence>
<feature type="region of interest" description="Disordered" evidence="1">
    <location>
        <begin position="1"/>
        <end position="22"/>
    </location>
</feature>
<proteinExistence type="predicted"/>
<reference evidence="2 3" key="1">
    <citation type="journal article" date="2021" name="BMC Biol.">
        <title>Horizontally acquired antibacterial genes associated with adaptive radiation of ladybird beetles.</title>
        <authorList>
            <person name="Li H.S."/>
            <person name="Tang X.F."/>
            <person name="Huang Y.H."/>
            <person name="Xu Z.Y."/>
            <person name="Chen M.L."/>
            <person name="Du X.Y."/>
            <person name="Qiu B.Y."/>
            <person name="Chen P.T."/>
            <person name="Zhang W."/>
            <person name="Slipinski A."/>
            <person name="Escalona H.E."/>
            <person name="Waterhouse R.M."/>
            <person name="Zwick A."/>
            <person name="Pang H."/>
        </authorList>
    </citation>
    <scope>NUCLEOTIDE SEQUENCE [LARGE SCALE GENOMIC DNA]</scope>
    <source>
        <strain evidence="2">SYSU2018</strain>
    </source>
</reference>
<keyword evidence="3" id="KW-1185">Reference proteome</keyword>
<accession>A0ABD2NK18</accession>
<dbReference type="EMBL" id="JABFTP020000124">
    <property type="protein sequence ID" value="KAL3279015.1"/>
    <property type="molecule type" value="Genomic_DNA"/>
</dbReference>
<evidence type="ECO:0000313" key="3">
    <source>
        <dbReference type="Proteomes" id="UP001516400"/>
    </source>
</evidence>
<sequence>MEKRARQSSVSRDALPNMREDRASAEELLGVKPGVSGMNENLMVDPVAAIRRMRKELLARVDMCATDKVVGSGGAVHMAPVKPRSYAVVLSDANGVMAKEELKKKIVSEVGPTTDIRVTAIRKCKGMVLLWWRQ</sequence>
<name>A0ABD2NK18_9CUCU</name>
<comment type="caution">
    <text evidence="2">The sequence shown here is derived from an EMBL/GenBank/DDBJ whole genome shotgun (WGS) entry which is preliminary data.</text>
</comment>
<dbReference type="Proteomes" id="UP001516400">
    <property type="component" value="Unassembled WGS sequence"/>
</dbReference>
<dbReference type="AlphaFoldDB" id="A0ABD2NK18"/>
<organism evidence="2 3">
    <name type="scientific">Cryptolaemus montrouzieri</name>
    <dbReference type="NCBI Taxonomy" id="559131"/>
    <lineage>
        <taxon>Eukaryota</taxon>
        <taxon>Metazoa</taxon>
        <taxon>Ecdysozoa</taxon>
        <taxon>Arthropoda</taxon>
        <taxon>Hexapoda</taxon>
        <taxon>Insecta</taxon>
        <taxon>Pterygota</taxon>
        <taxon>Neoptera</taxon>
        <taxon>Endopterygota</taxon>
        <taxon>Coleoptera</taxon>
        <taxon>Polyphaga</taxon>
        <taxon>Cucujiformia</taxon>
        <taxon>Coccinelloidea</taxon>
        <taxon>Coccinellidae</taxon>
        <taxon>Scymninae</taxon>
        <taxon>Scymnini</taxon>
        <taxon>Cryptolaemus</taxon>
    </lineage>
</organism>